<keyword evidence="4" id="KW-0812">Transmembrane</keyword>
<evidence type="ECO:0000256" key="2">
    <source>
        <dbReference type="ARBA" id="ARBA00022475"/>
    </source>
</evidence>
<keyword evidence="3 4" id="KW-0472">Membrane</keyword>
<dbReference type="SUPFAM" id="SSF50978">
    <property type="entry name" value="WD40 repeat-like"/>
    <property type="match status" value="1"/>
</dbReference>
<organism evidence="5 6">
    <name type="scientific">Aquimarina hainanensis</name>
    <dbReference type="NCBI Taxonomy" id="1578017"/>
    <lineage>
        <taxon>Bacteria</taxon>
        <taxon>Pseudomonadati</taxon>
        <taxon>Bacteroidota</taxon>
        <taxon>Flavobacteriia</taxon>
        <taxon>Flavobacteriales</taxon>
        <taxon>Flavobacteriaceae</taxon>
        <taxon>Aquimarina</taxon>
    </lineage>
</organism>
<protein>
    <submittedName>
        <fullName evidence="5">SdiA-regulated domain-containing protein</fullName>
    </submittedName>
</protein>
<feature type="transmembrane region" description="Helical" evidence="4">
    <location>
        <begin position="6"/>
        <end position="24"/>
    </location>
</feature>
<evidence type="ECO:0000256" key="1">
    <source>
        <dbReference type="ARBA" id="ARBA00004236"/>
    </source>
</evidence>
<dbReference type="RefSeq" id="WP_378254229.1">
    <property type="nucleotide sequence ID" value="NZ_JBHSJV010000001.1"/>
</dbReference>
<name>A0ABW5NDE3_9FLAO</name>
<dbReference type="PROSITE" id="PS51257">
    <property type="entry name" value="PROKAR_LIPOPROTEIN"/>
    <property type="match status" value="1"/>
</dbReference>
<evidence type="ECO:0000256" key="4">
    <source>
        <dbReference type="SAM" id="Phobius"/>
    </source>
</evidence>
<evidence type="ECO:0000313" key="6">
    <source>
        <dbReference type="Proteomes" id="UP001597459"/>
    </source>
</evidence>
<dbReference type="InterPro" id="IPR009722">
    <property type="entry name" value="YjiK/CarP"/>
</dbReference>
<dbReference type="InterPro" id="IPR036322">
    <property type="entry name" value="WD40_repeat_dom_sf"/>
</dbReference>
<proteinExistence type="predicted"/>
<comment type="subcellular location">
    <subcellularLocation>
        <location evidence="1">Cell membrane</location>
    </subcellularLocation>
</comment>
<comment type="caution">
    <text evidence="5">The sequence shown here is derived from an EMBL/GenBank/DDBJ whole genome shotgun (WGS) entry which is preliminary data.</text>
</comment>
<evidence type="ECO:0000313" key="5">
    <source>
        <dbReference type="EMBL" id="MFD2593368.1"/>
    </source>
</evidence>
<sequence>MESTKLNISILALFISLITLVGCTKNRVIQKIKKLPGISKEISGITLFPSQEYLYTINDSGNDNTVIIFTSEGDFIDEFVIPGTTNIDWEDISYDHYNNLYIGDFGNNDNDRKDLVIYKVSDPLKGKSTVSEIKFSLEDQLKFPPKKKNRNFDIEACIYLNGNLYLFTKNRSSHFDGTTKLYTVPAIPGTHTAQLVATFKTCEYSNRCFITAAAVNHAQNKIVLLTYDMIFVLTDFKLPNVFNGSIQTKELNHFSQKEGVTFLNDTTLLVTDEKNGKNTGFLYKVEL</sequence>
<dbReference type="EMBL" id="JBHULX010000048">
    <property type="protein sequence ID" value="MFD2593368.1"/>
    <property type="molecule type" value="Genomic_DNA"/>
</dbReference>
<dbReference type="Pfam" id="PF06977">
    <property type="entry name" value="SdiA-regulated"/>
    <property type="match status" value="1"/>
</dbReference>
<keyword evidence="2" id="KW-1003">Cell membrane</keyword>
<gene>
    <name evidence="5" type="ORF">ACFSTE_21205</name>
</gene>
<keyword evidence="6" id="KW-1185">Reference proteome</keyword>
<reference evidence="6" key="1">
    <citation type="journal article" date="2019" name="Int. J. Syst. Evol. Microbiol.">
        <title>The Global Catalogue of Microorganisms (GCM) 10K type strain sequencing project: providing services to taxonomists for standard genome sequencing and annotation.</title>
        <authorList>
            <consortium name="The Broad Institute Genomics Platform"/>
            <consortium name="The Broad Institute Genome Sequencing Center for Infectious Disease"/>
            <person name="Wu L."/>
            <person name="Ma J."/>
        </authorList>
    </citation>
    <scope>NUCLEOTIDE SEQUENCE [LARGE SCALE GENOMIC DNA]</scope>
    <source>
        <strain evidence="6">KCTC 42423</strain>
    </source>
</reference>
<dbReference type="Proteomes" id="UP001597459">
    <property type="component" value="Unassembled WGS sequence"/>
</dbReference>
<accession>A0ABW5NDE3</accession>
<keyword evidence="4" id="KW-1133">Transmembrane helix</keyword>
<evidence type="ECO:0000256" key="3">
    <source>
        <dbReference type="ARBA" id="ARBA00023136"/>
    </source>
</evidence>